<dbReference type="Pfam" id="PF07905">
    <property type="entry name" value="PucR"/>
    <property type="match status" value="1"/>
</dbReference>
<dbReference type="InterPro" id="IPR051448">
    <property type="entry name" value="CdaR-like_regulators"/>
</dbReference>
<dbReference type="InterPro" id="IPR025736">
    <property type="entry name" value="PucR_C-HTH_dom"/>
</dbReference>
<protein>
    <submittedName>
        <fullName evidence="3">PucR family transcriptional regulator ligand-binding domain-containing protein</fullName>
    </submittedName>
</protein>
<dbReference type="PANTHER" id="PTHR33744">
    <property type="entry name" value="CARBOHYDRATE DIACID REGULATOR"/>
    <property type="match status" value="1"/>
</dbReference>
<organism evidence="3 4">
    <name type="scientific">Clostridium aromativorans</name>
    <dbReference type="NCBI Taxonomy" id="2836848"/>
    <lineage>
        <taxon>Bacteria</taxon>
        <taxon>Bacillati</taxon>
        <taxon>Bacillota</taxon>
        <taxon>Clostridia</taxon>
        <taxon>Eubacteriales</taxon>
        <taxon>Clostridiaceae</taxon>
        <taxon>Clostridium</taxon>
    </lineage>
</organism>
<evidence type="ECO:0000259" key="1">
    <source>
        <dbReference type="Pfam" id="PF07905"/>
    </source>
</evidence>
<dbReference type="EMBL" id="JAJJPB010000001">
    <property type="protein sequence ID" value="MCC9293367.1"/>
    <property type="molecule type" value="Genomic_DNA"/>
</dbReference>
<name>A0ABS8N0P4_9CLOT</name>
<dbReference type="Pfam" id="PF13556">
    <property type="entry name" value="HTH_30"/>
    <property type="match status" value="1"/>
</dbReference>
<comment type="caution">
    <text evidence="3">The sequence shown here is derived from an EMBL/GenBank/DDBJ whole genome shotgun (WGS) entry which is preliminary data.</text>
</comment>
<feature type="domain" description="Purine catabolism PurC-like" evidence="1">
    <location>
        <begin position="7"/>
        <end position="130"/>
    </location>
</feature>
<dbReference type="InterPro" id="IPR012914">
    <property type="entry name" value="PucR_dom"/>
</dbReference>
<reference evidence="3" key="1">
    <citation type="submission" date="2021-11" db="EMBL/GenBank/DDBJ databases">
        <authorList>
            <person name="Qingchun L."/>
            <person name="Dong Z."/>
            <person name="Zongwei Q."/>
            <person name="Jia Z."/>
            <person name="Duotao L."/>
        </authorList>
    </citation>
    <scope>NUCLEOTIDE SEQUENCE</scope>
    <source>
        <strain evidence="3">WLY-B-L2</strain>
    </source>
</reference>
<evidence type="ECO:0000313" key="3">
    <source>
        <dbReference type="EMBL" id="MCC9293367.1"/>
    </source>
</evidence>
<dbReference type="Proteomes" id="UP001165422">
    <property type="component" value="Unassembled WGS sequence"/>
</dbReference>
<feature type="domain" description="PucR C-terminal helix-turn-helix" evidence="2">
    <location>
        <begin position="316"/>
        <end position="374"/>
    </location>
</feature>
<evidence type="ECO:0000259" key="2">
    <source>
        <dbReference type="Pfam" id="PF13556"/>
    </source>
</evidence>
<dbReference type="Gene3D" id="1.10.10.2840">
    <property type="entry name" value="PucR C-terminal helix-turn-helix domain"/>
    <property type="match status" value="1"/>
</dbReference>
<dbReference type="InterPro" id="IPR042070">
    <property type="entry name" value="PucR_C-HTH_sf"/>
</dbReference>
<gene>
    <name evidence="3" type="ORF">LN736_00565</name>
</gene>
<keyword evidence="4" id="KW-1185">Reference proteome</keyword>
<dbReference type="RefSeq" id="WP_229980421.1">
    <property type="nucleotide sequence ID" value="NZ_JAJJPB010000001.1"/>
</dbReference>
<evidence type="ECO:0000313" key="4">
    <source>
        <dbReference type="Proteomes" id="UP001165422"/>
    </source>
</evidence>
<proteinExistence type="predicted"/>
<sequence length="383" mass="44647">MAIQIKDLLSLNLFKSAVIVSGKNGISNEIKRVNFADCPIVDDIYDKNLVKQGDIFISSLYIVKNSTDKMFKLIDFCIKSESCGMFVINEYIKKLPDKIIELSNGNNFPIILIDADMPYAEIIKTVTEMIFLEQSNVISEMRLEKLLNKNITTNEVIYLAKLLNSNFKKNYASIYINTDNFTPGKNHLIKTNLKNLTRCELLRYKKGSILIVNFNIISEFISTVNYIKNLVDSYKDTYYIGISNSFSNIKDFNLCIKQCISSFEIAKIIDGNVVYYKDLNVYKILYPLIDTIYLNDFYNEIFIPIKKYDDYYNADLIKTINTYFENDGDYKKTSLKLHQHENTIRYRILKAKKILNLEHNHIKFIEQMSIALKINKLKNNKKY</sequence>
<accession>A0ABS8N0P4</accession>